<dbReference type="EMBL" id="JAINUF010000001">
    <property type="protein sequence ID" value="KAJ8380186.1"/>
    <property type="molecule type" value="Genomic_DNA"/>
</dbReference>
<evidence type="ECO:0000313" key="2">
    <source>
        <dbReference type="Proteomes" id="UP001152622"/>
    </source>
</evidence>
<gene>
    <name evidence="1" type="ORF">SKAU_G00009640</name>
</gene>
<evidence type="ECO:0000313" key="1">
    <source>
        <dbReference type="EMBL" id="KAJ8380186.1"/>
    </source>
</evidence>
<name>A0A9Q1JB26_SYNKA</name>
<reference evidence="1" key="1">
    <citation type="journal article" date="2023" name="Science">
        <title>Genome structures resolve the early diversification of teleost fishes.</title>
        <authorList>
            <person name="Parey E."/>
            <person name="Louis A."/>
            <person name="Montfort J."/>
            <person name="Bouchez O."/>
            <person name="Roques C."/>
            <person name="Iampietro C."/>
            <person name="Lluch J."/>
            <person name="Castinel A."/>
            <person name="Donnadieu C."/>
            <person name="Desvignes T."/>
            <person name="Floi Bucao C."/>
            <person name="Jouanno E."/>
            <person name="Wen M."/>
            <person name="Mejri S."/>
            <person name="Dirks R."/>
            <person name="Jansen H."/>
            <person name="Henkel C."/>
            <person name="Chen W.J."/>
            <person name="Zahm M."/>
            <person name="Cabau C."/>
            <person name="Klopp C."/>
            <person name="Thompson A.W."/>
            <person name="Robinson-Rechavi M."/>
            <person name="Braasch I."/>
            <person name="Lecointre G."/>
            <person name="Bobe J."/>
            <person name="Postlethwait J.H."/>
            <person name="Berthelot C."/>
            <person name="Roest Crollius H."/>
            <person name="Guiguen Y."/>
        </authorList>
    </citation>
    <scope>NUCLEOTIDE SEQUENCE</scope>
    <source>
        <strain evidence="1">WJC10195</strain>
    </source>
</reference>
<sequence>MWFQSSAGHSSSACLSPLSVKIRRYRRRRKSAELCGRLGCCSTESERGLCRVGTGRRMLRSAVEKRGIPGGARML</sequence>
<dbReference type="Proteomes" id="UP001152622">
    <property type="component" value="Chromosome 1"/>
</dbReference>
<comment type="caution">
    <text evidence="1">The sequence shown here is derived from an EMBL/GenBank/DDBJ whole genome shotgun (WGS) entry which is preliminary data.</text>
</comment>
<proteinExistence type="predicted"/>
<keyword evidence="2" id="KW-1185">Reference proteome</keyword>
<accession>A0A9Q1JB26</accession>
<dbReference type="AlphaFoldDB" id="A0A9Q1JB26"/>
<protein>
    <submittedName>
        <fullName evidence="1">Uncharacterized protein</fullName>
    </submittedName>
</protein>
<organism evidence="1 2">
    <name type="scientific">Synaphobranchus kaupii</name>
    <name type="common">Kaup's arrowtooth eel</name>
    <dbReference type="NCBI Taxonomy" id="118154"/>
    <lineage>
        <taxon>Eukaryota</taxon>
        <taxon>Metazoa</taxon>
        <taxon>Chordata</taxon>
        <taxon>Craniata</taxon>
        <taxon>Vertebrata</taxon>
        <taxon>Euteleostomi</taxon>
        <taxon>Actinopterygii</taxon>
        <taxon>Neopterygii</taxon>
        <taxon>Teleostei</taxon>
        <taxon>Anguilliformes</taxon>
        <taxon>Synaphobranchidae</taxon>
        <taxon>Synaphobranchus</taxon>
    </lineage>
</organism>